<dbReference type="AlphaFoldDB" id="A0A9P1NNJ8"/>
<evidence type="ECO:0000313" key="6">
    <source>
        <dbReference type="Proteomes" id="UP000007319"/>
    </source>
</evidence>
<evidence type="ECO:0000256" key="3">
    <source>
        <dbReference type="ARBA" id="ARBA00022801"/>
    </source>
</evidence>
<dbReference type="Pfam" id="PF08774">
    <property type="entry name" value="VRR_NUC"/>
    <property type="match status" value="1"/>
</dbReference>
<dbReference type="SMART" id="SM00990">
    <property type="entry name" value="VRR_NUC"/>
    <property type="match status" value="1"/>
</dbReference>
<accession>A0A9P1NNJ8</accession>
<dbReference type="InterPro" id="IPR014883">
    <property type="entry name" value="VRR_NUC"/>
</dbReference>
<gene>
    <name evidence="5" type="ORF">AZOBR_200086</name>
</gene>
<sequence length="158" mass="16880">MSRRCGVSVNNLGPVARRQVDAFLIAEQAVKEMRAAPRRAPAVAETPLQISVAEFLGLALPDDAWFCHIPNGGKRLKSEAAKLKAMGARAGAPDLLVVWRGIAFFVEMKTDAGSLSADQRECHAALRSAGCCVAVARSVSGVEQVLRSWNIPLKARAS</sequence>
<evidence type="ECO:0000256" key="2">
    <source>
        <dbReference type="ARBA" id="ARBA00022722"/>
    </source>
</evidence>
<reference evidence="5 6" key="1">
    <citation type="journal article" date="2011" name="PLoS Genet.">
        <title>Azospirillum genomes reveal transition of bacteria from aquatic to terrestrial environments.</title>
        <authorList>
            <person name="Wisniewski-Dye F."/>
            <person name="Borziak K."/>
            <person name="Khalsa-Moyers G."/>
            <person name="Alexandre G."/>
            <person name="Sukharnikov L.O."/>
            <person name="Wuichet K."/>
            <person name="Hurst G.B."/>
            <person name="McDonald W.H."/>
            <person name="Robertson J.S."/>
            <person name="Barbe V."/>
            <person name="Calteau A."/>
            <person name="Rouy Z."/>
            <person name="Mangenot S."/>
            <person name="Prigent-Combaret C."/>
            <person name="Normand P."/>
            <person name="Boyer M."/>
            <person name="Siguier P."/>
            <person name="Dessaux Y."/>
            <person name="Elmerich C."/>
            <person name="Condemine G."/>
            <person name="Krishnen G."/>
            <person name="Kennedy I."/>
            <person name="Paterson A.H."/>
            <person name="Gonzalez V."/>
            <person name="Mavingui P."/>
            <person name="Zhulin I.B."/>
        </authorList>
    </citation>
    <scope>NUCLEOTIDE SEQUENCE [LARGE SCALE GENOMIC DNA]</scope>
    <source>
        <strain evidence="5 6">Sp245</strain>
    </source>
</reference>
<dbReference type="EMBL" id="HE577327">
    <property type="protein sequence ID" value="CCC99381.1"/>
    <property type="molecule type" value="Genomic_DNA"/>
</dbReference>
<keyword evidence="2" id="KW-0540">Nuclease</keyword>
<comment type="cofactor">
    <cofactor evidence="1">
        <name>Mg(2+)</name>
        <dbReference type="ChEBI" id="CHEBI:18420"/>
    </cofactor>
</comment>
<dbReference type="InterPro" id="IPR011856">
    <property type="entry name" value="tRNA_endonuc-like_dom_sf"/>
</dbReference>
<keyword evidence="3" id="KW-0378">Hydrolase</keyword>
<dbReference type="KEGG" id="abs:AZOBR_200086"/>
<dbReference type="GO" id="GO:0003676">
    <property type="term" value="F:nucleic acid binding"/>
    <property type="evidence" value="ECO:0007669"/>
    <property type="project" value="InterPro"/>
</dbReference>
<dbReference type="RefSeq" id="WP_014241554.1">
    <property type="nucleotide sequence ID" value="NC_016617.1"/>
</dbReference>
<dbReference type="GO" id="GO:0016788">
    <property type="term" value="F:hydrolase activity, acting on ester bonds"/>
    <property type="evidence" value="ECO:0007669"/>
    <property type="project" value="InterPro"/>
</dbReference>
<evidence type="ECO:0000313" key="5">
    <source>
        <dbReference type="EMBL" id="CCC99381.1"/>
    </source>
</evidence>
<protein>
    <recommendedName>
        <fullName evidence="4">VRR-NUC domain-containing protein</fullName>
    </recommendedName>
</protein>
<feature type="domain" description="VRR-NUC" evidence="4">
    <location>
        <begin position="25"/>
        <end position="140"/>
    </location>
</feature>
<evidence type="ECO:0000259" key="4">
    <source>
        <dbReference type="SMART" id="SM00990"/>
    </source>
</evidence>
<organism evidence="5 6">
    <name type="scientific">Azospirillum baldaniorum</name>
    <dbReference type="NCBI Taxonomy" id="1064539"/>
    <lineage>
        <taxon>Bacteria</taxon>
        <taxon>Pseudomonadati</taxon>
        <taxon>Pseudomonadota</taxon>
        <taxon>Alphaproteobacteria</taxon>
        <taxon>Rhodospirillales</taxon>
        <taxon>Azospirillaceae</taxon>
        <taxon>Azospirillum</taxon>
    </lineage>
</organism>
<dbReference type="Proteomes" id="UP000007319">
    <property type="component" value="Chromosome"/>
</dbReference>
<dbReference type="Gene3D" id="3.40.1350.10">
    <property type="match status" value="1"/>
</dbReference>
<evidence type="ECO:0000256" key="1">
    <source>
        <dbReference type="ARBA" id="ARBA00001946"/>
    </source>
</evidence>
<keyword evidence="6" id="KW-1185">Reference proteome</keyword>
<proteinExistence type="predicted"/>
<name>A0A9P1NNJ8_9PROT</name>
<dbReference type="GO" id="GO:0004518">
    <property type="term" value="F:nuclease activity"/>
    <property type="evidence" value="ECO:0007669"/>
    <property type="project" value="UniProtKB-KW"/>
</dbReference>